<dbReference type="PANTHER" id="PTHR40469:SF2">
    <property type="entry name" value="GALACTOSE-BINDING DOMAIN-LIKE SUPERFAMILY PROTEIN"/>
    <property type="match status" value="1"/>
</dbReference>
<gene>
    <name evidence="3" type="ORF">FSB73_11805</name>
</gene>
<feature type="domain" description="ThuA-like" evidence="2">
    <location>
        <begin position="65"/>
        <end position="279"/>
    </location>
</feature>
<evidence type="ECO:0000313" key="4">
    <source>
        <dbReference type="Proteomes" id="UP000321291"/>
    </source>
</evidence>
<reference evidence="3 4" key="1">
    <citation type="journal article" date="2017" name="Int. J. Syst. Evol. Microbiol.">
        <title>Arachidicoccus ginsenosidivorans sp. nov., with ginsenoside-converting activity isolated from ginseng cultivating soil.</title>
        <authorList>
            <person name="Siddiqi M.Z."/>
            <person name="Aslam Z."/>
            <person name="Im W.T."/>
        </authorList>
    </citation>
    <scope>NUCLEOTIDE SEQUENCE [LARGE SCALE GENOMIC DNA]</scope>
    <source>
        <strain evidence="3 4">Gsoil 809</strain>
    </source>
</reference>
<name>A0A5B8VL54_9BACT</name>
<evidence type="ECO:0000256" key="1">
    <source>
        <dbReference type="SAM" id="Phobius"/>
    </source>
</evidence>
<dbReference type="CDD" id="cd03143">
    <property type="entry name" value="A4_beta-galactosidase_middle_domain"/>
    <property type="match status" value="1"/>
</dbReference>
<sequence>MIRSFGQNFENRILRGKSTGVCAHGWCVFLMAAFMLLTGMKVHAADELLGTLRPPYPEFKILMLYSNTVEPDHVDFKNTALVFFKQLQQGREFDMDTSSDMQSLCTKKLSEYSLIVMLNDFPHTDQQREAFEGYMENGGGWLGFHVAGYNDRTTHWPWFVRFLGGAVFYTNSWPPVPAKLVVDLPGHPVTKTLPATFISPSNEWYQWKPSPRLDSNVQVLVSLSAENYPLGLKDILRSGDNPVVWTNKRYRMVYMNMGHGGAIFTDATQNKLIVNTFRWLVSRDPKGNVFD</sequence>
<keyword evidence="1" id="KW-1133">Transmembrane helix</keyword>
<dbReference type="AlphaFoldDB" id="A0A5B8VL54"/>
<organism evidence="3 4">
    <name type="scientific">Arachidicoccus ginsenosidivorans</name>
    <dbReference type="NCBI Taxonomy" id="496057"/>
    <lineage>
        <taxon>Bacteria</taxon>
        <taxon>Pseudomonadati</taxon>
        <taxon>Bacteroidota</taxon>
        <taxon>Chitinophagia</taxon>
        <taxon>Chitinophagales</taxon>
        <taxon>Chitinophagaceae</taxon>
        <taxon>Arachidicoccus</taxon>
    </lineage>
</organism>
<evidence type="ECO:0000313" key="3">
    <source>
        <dbReference type="EMBL" id="QEC72257.1"/>
    </source>
</evidence>
<dbReference type="EMBL" id="CP042434">
    <property type="protein sequence ID" value="QEC72257.1"/>
    <property type="molecule type" value="Genomic_DNA"/>
</dbReference>
<dbReference type="InterPro" id="IPR029010">
    <property type="entry name" value="ThuA-like"/>
</dbReference>
<keyword evidence="1" id="KW-0812">Transmembrane</keyword>
<dbReference type="Pfam" id="PF06283">
    <property type="entry name" value="ThuA"/>
    <property type="match status" value="1"/>
</dbReference>
<keyword evidence="1" id="KW-0472">Membrane</keyword>
<dbReference type="KEGG" id="agi:FSB73_11805"/>
<dbReference type="OrthoDB" id="3296611at2"/>
<dbReference type="PANTHER" id="PTHR40469">
    <property type="entry name" value="SECRETED GLYCOSYL HYDROLASE"/>
    <property type="match status" value="1"/>
</dbReference>
<evidence type="ECO:0000259" key="2">
    <source>
        <dbReference type="Pfam" id="PF06283"/>
    </source>
</evidence>
<proteinExistence type="predicted"/>
<dbReference type="RefSeq" id="WP_146782270.1">
    <property type="nucleotide sequence ID" value="NZ_CP042434.1"/>
</dbReference>
<accession>A0A5B8VL54</accession>
<protein>
    <submittedName>
        <fullName evidence="3">ThuA domain-containing protein</fullName>
    </submittedName>
</protein>
<keyword evidence="4" id="KW-1185">Reference proteome</keyword>
<feature type="transmembrane region" description="Helical" evidence="1">
    <location>
        <begin position="21"/>
        <end position="40"/>
    </location>
</feature>
<dbReference type="Gene3D" id="3.40.50.880">
    <property type="match status" value="1"/>
</dbReference>
<dbReference type="InterPro" id="IPR029062">
    <property type="entry name" value="Class_I_gatase-like"/>
</dbReference>
<dbReference type="SUPFAM" id="SSF52317">
    <property type="entry name" value="Class I glutamine amidotransferase-like"/>
    <property type="match status" value="1"/>
</dbReference>
<dbReference type="Proteomes" id="UP000321291">
    <property type="component" value="Chromosome"/>
</dbReference>